<evidence type="ECO:0000313" key="4">
    <source>
        <dbReference type="Proteomes" id="UP000247810"/>
    </source>
</evidence>
<evidence type="ECO:0008006" key="5">
    <source>
        <dbReference type="Google" id="ProtNLM"/>
    </source>
</evidence>
<feature type="compositionally biased region" description="Low complexity" evidence="1">
    <location>
        <begin position="137"/>
        <end position="161"/>
    </location>
</feature>
<evidence type="ECO:0000256" key="2">
    <source>
        <dbReference type="SAM" id="Phobius"/>
    </source>
</evidence>
<keyword evidence="2" id="KW-0812">Transmembrane</keyword>
<keyword evidence="2" id="KW-0472">Membrane</keyword>
<dbReference type="EMBL" id="KZ825797">
    <property type="protein sequence ID" value="PYI00111.1"/>
    <property type="molecule type" value="Genomic_DNA"/>
</dbReference>
<evidence type="ECO:0000256" key="1">
    <source>
        <dbReference type="SAM" id="MobiDB-lite"/>
    </source>
</evidence>
<accession>A0A319DR47</accession>
<name>A0A319DR47_9EURO</name>
<proteinExistence type="predicted"/>
<feature type="transmembrane region" description="Helical" evidence="2">
    <location>
        <begin position="166"/>
        <end position="190"/>
    </location>
</feature>
<dbReference type="AlphaFoldDB" id="A0A319DR47"/>
<dbReference type="STRING" id="1448320.A0A319DR47"/>
<dbReference type="VEuPathDB" id="FungiDB:BO71DRAFT_312352"/>
<sequence>MAGSIVGVDTSNQTTIAINCVQSLLANCSFSSYVLPITVTKGPSTFALSLSSTTKRSADYTIFVQSQECDIISSTESASCMVYTSWWYSNSSTSTSMSKTNTVALSPAQITYDTLMVTAGIEKLLAPATTTQVESETASSTSTGVLSTTTAASSSSSSPGSHSSKAWIAGPVVGAVAGCALVAGAVYWCLRRKRRDSMVSGGVGIHDPSEEISPYVSPSQYQYKGYIPAETQGTPVAELPAHDSSWPRELSA</sequence>
<protein>
    <recommendedName>
        <fullName evidence="5">Mid2 domain-containing protein</fullName>
    </recommendedName>
</protein>
<keyword evidence="2" id="KW-1133">Transmembrane helix</keyword>
<reference evidence="3 4" key="1">
    <citation type="submission" date="2018-02" db="EMBL/GenBank/DDBJ databases">
        <title>The genomes of Aspergillus section Nigri reveals drivers in fungal speciation.</title>
        <authorList>
            <consortium name="DOE Joint Genome Institute"/>
            <person name="Vesth T.C."/>
            <person name="Nybo J."/>
            <person name="Theobald S."/>
            <person name="Brandl J."/>
            <person name="Frisvad J.C."/>
            <person name="Nielsen K.F."/>
            <person name="Lyhne E.K."/>
            <person name="Kogle M.E."/>
            <person name="Kuo A."/>
            <person name="Riley R."/>
            <person name="Clum A."/>
            <person name="Nolan M."/>
            <person name="Lipzen A."/>
            <person name="Salamov A."/>
            <person name="Henrissat B."/>
            <person name="Wiebenga A."/>
            <person name="De vries R.P."/>
            <person name="Grigoriev I.V."/>
            <person name="Mortensen U.H."/>
            <person name="Andersen M.R."/>
            <person name="Baker S.E."/>
        </authorList>
    </citation>
    <scope>NUCLEOTIDE SEQUENCE [LARGE SCALE GENOMIC DNA]</scope>
    <source>
        <strain evidence="3 4">CBS 707.79</strain>
    </source>
</reference>
<feature type="region of interest" description="Disordered" evidence="1">
    <location>
        <begin position="132"/>
        <end position="161"/>
    </location>
</feature>
<evidence type="ECO:0000313" key="3">
    <source>
        <dbReference type="EMBL" id="PYI00111.1"/>
    </source>
</evidence>
<organism evidence="3 4">
    <name type="scientific">Aspergillus ellipticus CBS 707.79</name>
    <dbReference type="NCBI Taxonomy" id="1448320"/>
    <lineage>
        <taxon>Eukaryota</taxon>
        <taxon>Fungi</taxon>
        <taxon>Dikarya</taxon>
        <taxon>Ascomycota</taxon>
        <taxon>Pezizomycotina</taxon>
        <taxon>Eurotiomycetes</taxon>
        <taxon>Eurotiomycetidae</taxon>
        <taxon>Eurotiales</taxon>
        <taxon>Aspergillaceae</taxon>
        <taxon>Aspergillus</taxon>
        <taxon>Aspergillus subgen. Circumdati</taxon>
    </lineage>
</organism>
<dbReference type="Proteomes" id="UP000247810">
    <property type="component" value="Unassembled WGS sequence"/>
</dbReference>
<keyword evidence="4" id="KW-1185">Reference proteome</keyword>
<gene>
    <name evidence="3" type="ORF">BO71DRAFT_312352</name>
</gene>
<dbReference type="OrthoDB" id="4502470at2759"/>